<comment type="caution">
    <text evidence="7">The sequence shown here is derived from an EMBL/GenBank/DDBJ whole genome shotgun (WGS) entry which is preliminary data.</text>
</comment>
<keyword evidence="2" id="KW-0805">Transcription regulation</keyword>
<evidence type="ECO:0000256" key="2">
    <source>
        <dbReference type="ARBA" id="ARBA00023015"/>
    </source>
</evidence>
<dbReference type="PRINTS" id="PR00455">
    <property type="entry name" value="HTHTETR"/>
</dbReference>
<dbReference type="GO" id="GO:0000976">
    <property type="term" value="F:transcription cis-regulatory region binding"/>
    <property type="evidence" value="ECO:0007669"/>
    <property type="project" value="TreeGrafter"/>
</dbReference>
<evidence type="ECO:0000256" key="1">
    <source>
        <dbReference type="ARBA" id="ARBA00022491"/>
    </source>
</evidence>
<dbReference type="PROSITE" id="PS50977">
    <property type="entry name" value="HTH_TETR_2"/>
    <property type="match status" value="1"/>
</dbReference>
<dbReference type="EMBL" id="RBKS01000001">
    <property type="protein sequence ID" value="RKR76704.1"/>
    <property type="molecule type" value="Genomic_DNA"/>
</dbReference>
<evidence type="ECO:0000256" key="4">
    <source>
        <dbReference type="ARBA" id="ARBA00023163"/>
    </source>
</evidence>
<feature type="DNA-binding region" description="H-T-H motif" evidence="5">
    <location>
        <begin position="65"/>
        <end position="84"/>
    </location>
</feature>
<dbReference type="Proteomes" id="UP000280008">
    <property type="component" value="Unassembled WGS sequence"/>
</dbReference>
<dbReference type="InterPro" id="IPR036271">
    <property type="entry name" value="Tet_transcr_reg_TetR-rel_C_sf"/>
</dbReference>
<dbReference type="Gene3D" id="1.10.357.10">
    <property type="entry name" value="Tetracycline Repressor, domain 2"/>
    <property type="match status" value="1"/>
</dbReference>
<dbReference type="SUPFAM" id="SSF48498">
    <property type="entry name" value="Tetracyclin repressor-like, C-terminal domain"/>
    <property type="match status" value="1"/>
</dbReference>
<dbReference type="InterPro" id="IPR001647">
    <property type="entry name" value="HTH_TetR"/>
</dbReference>
<dbReference type="PANTHER" id="PTHR30055:SF234">
    <property type="entry name" value="HTH-TYPE TRANSCRIPTIONAL REGULATOR BETI"/>
    <property type="match status" value="1"/>
</dbReference>
<evidence type="ECO:0000256" key="3">
    <source>
        <dbReference type="ARBA" id="ARBA00023125"/>
    </source>
</evidence>
<dbReference type="InterPro" id="IPR039538">
    <property type="entry name" value="BetI_C"/>
</dbReference>
<dbReference type="PANTHER" id="PTHR30055">
    <property type="entry name" value="HTH-TYPE TRANSCRIPTIONAL REGULATOR RUTR"/>
    <property type="match status" value="1"/>
</dbReference>
<sequence>MTISIPPATDIHQGFTFEGRIGRLYIRRVTSDAPIRRYAKGDAKRREILEAALRVIAERGYRNSSLQEIADAVGLTKAGVLHYFDSREDLLKEVLRERDAADAAHLLPPGGDSLSLLTATVQYNQTVPGLVQLYSRLVVESEAAEHPGHAYIGERYADIVANLADAVRQRQGAGEVRGDIDPEAAARLLVAMSDGLQLQWMHDPGVDMSAAFGTMLSLLATPGS</sequence>
<proteinExistence type="predicted"/>
<dbReference type="SUPFAM" id="SSF46689">
    <property type="entry name" value="Homeodomain-like"/>
    <property type="match status" value="1"/>
</dbReference>
<dbReference type="GO" id="GO:0003700">
    <property type="term" value="F:DNA-binding transcription factor activity"/>
    <property type="evidence" value="ECO:0007669"/>
    <property type="project" value="TreeGrafter"/>
</dbReference>
<reference evidence="7 8" key="1">
    <citation type="submission" date="2018-10" db="EMBL/GenBank/DDBJ databases">
        <title>Sequencing the genomes of 1000 actinobacteria strains.</title>
        <authorList>
            <person name="Klenk H.-P."/>
        </authorList>
    </citation>
    <scope>NUCLEOTIDE SEQUENCE [LARGE SCALE GENOMIC DNA]</scope>
    <source>
        <strain evidence="7 8">DSM 17894</strain>
    </source>
</reference>
<keyword evidence="8" id="KW-1185">Reference proteome</keyword>
<protein>
    <submittedName>
        <fullName evidence="7">TetR family transcriptional regulator</fullName>
    </submittedName>
</protein>
<dbReference type="Pfam" id="PF13977">
    <property type="entry name" value="TetR_C_6"/>
    <property type="match status" value="1"/>
</dbReference>
<feature type="domain" description="HTH tetR-type" evidence="6">
    <location>
        <begin position="42"/>
        <end position="102"/>
    </location>
</feature>
<accession>A0A495IL54</accession>
<dbReference type="InterPro" id="IPR009057">
    <property type="entry name" value="Homeodomain-like_sf"/>
</dbReference>
<dbReference type="AlphaFoldDB" id="A0A495IL54"/>
<keyword evidence="4" id="KW-0804">Transcription</keyword>
<evidence type="ECO:0000313" key="8">
    <source>
        <dbReference type="Proteomes" id="UP000280008"/>
    </source>
</evidence>
<keyword evidence="1" id="KW-0678">Repressor</keyword>
<keyword evidence="3 5" id="KW-0238">DNA-binding</keyword>
<dbReference type="InterPro" id="IPR050109">
    <property type="entry name" value="HTH-type_TetR-like_transc_reg"/>
</dbReference>
<evidence type="ECO:0000259" key="6">
    <source>
        <dbReference type="PROSITE" id="PS50977"/>
    </source>
</evidence>
<organism evidence="7 8">
    <name type="scientific">Frondihabitans australicus</name>
    <dbReference type="NCBI Taxonomy" id="386892"/>
    <lineage>
        <taxon>Bacteria</taxon>
        <taxon>Bacillati</taxon>
        <taxon>Actinomycetota</taxon>
        <taxon>Actinomycetes</taxon>
        <taxon>Micrococcales</taxon>
        <taxon>Microbacteriaceae</taxon>
        <taxon>Frondihabitans</taxon>
    </lineage>
</organism>
<evidence type="ECO:0000313" key="7">
    <source>
        <dbReference type="EMBL" id="RKR76704.1"/>
    </source>
</evidence>
<gene>
    <name evidence="7" type="ORF">C8E83_3881</name>
</gene>
<name>A0A495IL54_9MICO</name>
<dbReference type="Pfam" id="PF00440">
    <property type="entry name" value="TetR_N"/>
    <property type="match status" value="1"/>
</dbReference>
<evidence type="ECO:0000256" key="5">
    <source>
        <dbReference type="PROSITE-ProRule" id="PRU00335"/>
    </source>
</evidence>